<dbReference type="Proteomes" id="UP000712080">
    <property type="component" value="Unassembled WGS sequence"/>
</dbReference>
<accession>A0A972JIJ1</accession>
<dbReference type="InterPro" id="IPR036942">
    <property type="entry name" value="Beta-barrel_TonB_sf"/>
</dbReference>
<evidence type="ECO:0000313" key="5">
    <source>
        <dbReference type="Proteomes" id="UP000712080"/>
    </source>
</evidence>
<dbReference type="GO" id="GO:0009279">
    <property type="term" value="C:cell outer membrane"/>
    <property type="evidence" value="ECO:0007669"/>
    <property type="project" value="UniProtKB-SubCell"/>
</dbReference>
<evidence type="ECO:0000256" key="3">
    <source>
        <dbReference type="ARBA" id="ARBA00023237"/>
    </source>
</evidence>
<keyword evidence="3" id="KW-0998">Cell outer membrane</keyword>
<evidence type="ECO:0000256" key="2">
    <source>
        <dbReference type="ARBA" id="ARBA00023136"/>
    </source>
</evidence>
<dbReference type="RefSeq" id="WP_169526303.1">
    <property type="nucleotide sequence ID" value="NZ_JAAMPU010000100.1"/>
</dbReference>
<comment type="caution">
    <text evidence="4">The sequence shown here is derived from an EMBL/GenBank/DDBJ whole genome shotgun (WGS) entry which is preliminary data.</text>
</comment>
<sequence>MLNNGFLWLFLLIPFFCKSQSVSGFIKSDGKAVTEAIAYIKSVENPDIILGFSGTRPDGSFMIDLQTTPQKVIVEIRSMNHEFFQQTYDWPKNETTLKVSIALTEKPFELKEVVVSQKPAIQQKKDTVVYNVDKFRDGSEKVIEDILKKLPGVKIDNNGQVTYNGKQIKKLLFNGDDLFNEAYSMGTKNINSDMIESVEAYKNYNEHIQLKGITDSEDDVALNIKLKKDKGDVSGGLELGAGHKDVWNTRFNSLFLYKGFTIFNVTGYNNTNIDYGTNGMQKRIENAPKTLIFDETSQYVIDDKYAQVKKNFLSGTHSVLKLTPKTNLRLAGNYSSDRFLRQTENQTTIQGPGQIMFNTTENSWKSPKRLDVSTELKSDLSKKLYLEYNVNVQREQSSTTAKIDNNGTLQHNELEGRKEFLRQEVKIIARLADSVGMESSVIHYDGKSPQEFFLYPGVFASSVTDFQFAQIQTQKIESKTTLSGTRKQLKWQADAGCNFERDKLRSNLKSDSSDIPDNRNDDTYKHSVPYFSASVAYKFKSFAFRTGLKATYFDLGLRQTDTTQQALKKFVLNPSIRFMYLLNSANSITAGYASQTKEPTIDFLFRQNITTNFRTLRSNIPELALMPVHVADLRFAHGSILNLPTWDVRLSVTKTDKNYFSGNFVSEQLSYISGRLLAEPMTTYNVDFSLRNYFSPLKLTYEINAGYSDTHSRSNVNSFDLVKSRLQSMTLKLTIRNRPKAAAFVENNASYNFNHSGLEGISGFDFSGLEDELRIVYKIVDKWRAEAKGKFYYPDLSKPNAYCFADASVTYDSPKGLTYSLIANNLLNHKTFTNSNINEISRTYNSFNLMRAYVMASIRFQW</sequence>
<name>A0A972JIJ1_9FLAO</name>
<keyword evidence="2" id="KW-0472">Membrane</keyword>
<dbReference type="EMBL" id="JAAMPU010000100">
    <property type="protein sequence ID" value="NMH27297.1"/>
    <property type="molecule type" value="Genomic_DNA"/>
</dbReference>
<organism evidence="4 5">
    <name type="scientific">Flavobacterium silvaticum</name>
    <dbReference type="NCBI Taxonomy" id="1852020"/>
    <lineage>
        <taxon>Bacteria</taxon>
        <taxon>Pseudomonadati</taxon>
        <taxon>Bacteroidota</taxon>
        <taxon>Flavobacteriia</taxon>
        <taxon>Flavobacteriales</taxon>
        <taxon>Flavobacteriaceae</taxon>
        <taxon>Flavobacterium</taxon>
    </lineage>
</organism>
<reference evidence="4" key="1">
    <citation type="submission" date="2020-02" db="EMBL/GenBank/DDBJ databases">
        <title>Flavobacterium sp. genome.</title>
        <authorList>
            <person name="Jung H.S."/>
            <person name="Baek J.H."/>
            <person name="Jeon C.O."/>
        </authorList>
    </citation>
    <scope>NUCLEOTIDE SEQUENCE</scope>
    <source>
        <strain evidence="4">SE-s28</strain>
    </source>
</reference>
<dbReference type="SUPFAM" id="SSF56935">
    <property type="entry name" value="Porins"/>
    <property type="match status" value="1"/>
</dbReference>
<keyword evidence="4" id="KW-0675">Receptor</keyword>
<evidence type="ECO:0000313" key="4">
    <source>
        <dbReference type="EMBL" id="NMH27297.1"/>
    </source>
</evidence>
<dbReference type="AlphaFoldDB" id="A0A972JIJ1"/>
<keyword evidence="5" id="KW-1185">Reference proteome</keyword>
<evidence type="ECO:0000256" key="1">
    <source>
        <dbReference type="ARBA" id="ARBA00004442"/>
    </source>
</evidence>
<protein>
    <submittedName>
        <fullName evidence="4">TonB-dependent receptor</fullName>
    </submittedName>
</protein>
<gene>
    <name evidence="4" type="ORF">G6047_04565</name>
</gene>
<proteinExistence type="predicted"/>
<dbReference type="Gene3D" id="2.40.170.20">
    <property type="entry name" value="TonB-dependent receptor, beta-barrel domain"/>
    <property type="match status" value="1"/>
</dbReference>
<comment type="subcellular location">
    <subcellularLocation>
        <location evidence="1">Cell outer membrane</location>
    </subcellularLocation>
</comment>